<dbReference type="AlphaFoldDB" id="K0RPQ4"/>
<evidence type="ECO:0000313" key="1">
    <source>
        <dbReference type="EMBL" id="EJK55090.1"/>
    </source>
</evidence>
<name>K0RPQ4_THAOC</name>
<evidence type="ECO:0000313" key="2">
    <source>
        <dbReference type="Proteomes" id="UP000266841"/>
    </source>
</evidence>
<comment type="caution">
    <text evidence="1">The sequence shown here is derived from an EMBL/GenBank/DDBJ whole genome shotgun (WGS) entry which is preliminary data.</text>
</comment>
<feature type="non-terminal residue" evidence="1">
    <location>
        <position position="30"/>
    </location>
</feature>
<proteinExistence type="predicted"/>
<reference evidence="1 2" key="1">
    <citation type="journal article" date="2012" name="Genome Biol.">
        <title>Genome and low-iron response of an oceanic diatom adapted to chronic iron limitation.</title>
        <authorList>
            <person name="Lommer M."/>
            <person name="Specht M."/>
            <person name="Roy A.S."/>
            <person name="Kraemer L."/>
            <person name="Andreson R."/>
            <person name="Gutowska M.A."/>
            <person name="Wolf J."/>
            <person name="Bergner S.V."/>
            <person name="Schilhabel M.B."/>
            <person name="Klostermeier U.C."/>
            <person name="Beiko R.G."/>
            <person name="Rosenstiel P."/>
            <person name="Hippler M."/>
            <person name="Laroche J."/>
        </authorList>
    </citation>
    <scope>NUCLEOTIDE SEQUENCE [LARGE SCALE GENOMIC DNA]</scope>
    <source>
        <strain evidence="1 2">CCMP1005</strain>
    </source>
</reference>
<sequence length="30" mass="3033">MSDARVKSEEAALRRVANTGGVGAFAVAQA</sequence>
<protein>
    <submittedName>
        <fullName evidence="1">Uncharacterized protein</fullName>
    </submittedName>
</protein>
<organism evidence="1 2">
    <name type="scientific">Thalassiosira oceanica</name>
    <name type="common">Marine diatom</name>
    <dbReference type="NCBI Taxonomy" id="159749"/>
    <lineage>
        <taxon>Eukaryota</taxon>
        <taxon>Sar</taxon>
        <taxon>Stramenopiles</taxon>
        <taxon>Ochrophyta</taxon>
        <taxon>Bacillariophyta</taxon>
        <taxon>Coscinodiscophyceae</taxon>
        <taxon>Thalassiosirophycidae</taxon>
        <taxon>Thalassiosirales</taxon>
        <taxon>Thalassiosiraceae</taxon>
        <taxon>Thalassiosira</taxon>
    </lineage>
</organism>
<dbReference type="EMBL" id="AGNL01034738">
    <property type="protein sequence ID" value="EJK55090.1"/>
    <property type="molecule type" value="Genomic_DNA"/>
</dbReference>
<keyword evidence="2" id="KW-1185">Reference proteome</keyword>
<dbReference type="Proteomes" id="UP000266841">
    <property type="component" value="Unassembled WGS sequence"/>
</dbReference>
<gene>
    <name evidence="1" type="ORF">THAOC_25208</name>
</gene>
<accession>K0RPQ4</accession>
<dbReference type="OMA" id="KFICAGI"/>